<keyword evidence="5" id="KW-1133">Transmembrane helix</keyword>
<evidence type="ECO:0000313" key="8">
    <source>
        <dbReference type="EMBL" id="HEC05861.1"/>
    </source>
</evidence>
<feature type="non-terminal residue" evidence="8">
    <location>
        <position position="1"/>
    </location>
</feature>
<dbReference type="GO" id="GO:0016780">
    <property type="term" value="F:phosphotransferase activity, for other substituted phosphate groups"/>
    <property type="evidence" value="ECO:0007669"/>
    <property type="project" value="TreeGrafter"/>
</dbReference>
<keyword evidence="3" id="KW-0808">Transferase</keyword>
<evidence type="ECO:0000256" key="2">
    <source>
        <dbReference type="ARBA" id="ARBA00006464"/>
    </source>
</evidence>
<accession>A0A831RRU7</accession>
<protein>
    <submittedName>
        <fullName evidence="8">Exopolysaccharide biosynthesis polyprenyl glycosylphosphotransferase</fullName>
    </submittedName>
</protein>
<gene>
    <name evidence="8" type="ORF">ENJ12_03365</name>
</gene>
<evidence type="ECO:0000259" key="7">
    <source>
        <dbReference type="Pfam" id="PF02397"/>
    </source>
</evidence>
<dbReference type="AlphaFoldDB" id="A0A831RRU7"/>
<dbReference type="InterPro" id="IPR003362">
    <property type="entry name" value="Bact_transf"/>
</dbReference>
<comment type="subcellular location">
    <subcellularLocation>
        <location evidence="1">Membrane</location>
        <topology evidence="1">Multi-pass membrane protein</topology>
    </subcellularLocation>
</comment>
<dbReference type="PANTHER" id="PTHR30576:SF0">
    <property type="entry name" value="UNDECAPRENYL-PHOSPHATE N-ACETYLGALACTOSAMINYL 1-PHOSPHATE TRANSFERASE-RELATED"/>
    <property type="match status" value="1"/>
</dbReference>
<dbReference type="NCBIfam" id="TIGR03025">
    <property type="entry name" value="EPS_sugtrans"/>
    <property type="match status" value="1"/>
</dbReference>
<evidence type="ECO:0000256" key="4">
    <source>
        <dbReference type="ARBA" id="ARBA00022692"/>
    </source>
</evidence>
<dbReference type="PANTHER" id="PTHR30576">
    <property type="entry name" value="COLANIC BIOSYNTHESIS UDP-GLUCOSE LIPID CARRIER TRANSFERASE"/>
    <property type="match status" value="1"/>
</dbReference>
<keyword evidence="6" id="KW-0472">Membrane</keyword>
<dbReference type="InterPro" id="IPR017475">
    <property type="entry name" value="EPS_sugar_tfrase"/>
</dbReference>
<proteinExistence type="inferred from homology"/>
<reference evidence="8" key="1">
    <citation type="journal article" date="2020" name="mSystems">
        <title>Genome- and Community-Level Interaction Insights into Carbon Utilization and Element Cycling Functions of Hydrothermarchaeota in Hydrothermal Sediment.</title>
        <authorList>
            <person name="Zhou Z."/>
            <person name="Liu Y."/>
            <person name="Xu W."/>
            <person name="Pan J."/>
            <person name="Luo Z.H."/>
            <person name="Li M."/>
        </authorList>
    </citation>
    <scope>NUCLEOTIDE SEQUENCE [LARGE SCALE GENOMIC DNA]</scope>
    <source>
        <strain evidence="8">HyVt-458</strain>
    </source>
</reference>
<organism evidence="8">
    <name type="scientific">Thiolapillus brandeum</name>
    <dbReference type="NCBI Taxonomy" id="1076588"/>
    <lineage>
        <taxon>Bacteria</taxon>
        <taxon>Pseudomonadati</taxon>
        <taxon>Pseudomonadota</taxon>
        <taxon>Gammaproteobacteria</taxon>
        <taxon>Chromatiales</taxon>
        <taxon>Sedimenticolaceae</taxon>
        <taxon>Thiolapillus</taxon>
    </lineage>
</organism>
<keyword evidence="4" id="KW-0812">Transmembrane</keyword>
<dbReference type="EMBL" id="DRLF01000126">
    <property type="protein sequence ID" value="HEC05861.1"/>
    <property type="molecule type" value="Genomic_DNA"/>
</dbReference>
<dbReference type="Pfam" id="PF02397">
    <property type="entry name" value="Bac_transf"/>
    <property type="match status" value="1"/>
</dbReference>
<comment type="caution">
    <text evidence="8">The sequence shown here is derived from an EMBL/GenBank/DDBJ whole genome shotgun (WGS) entry which is preliminary data.</text>
</comment>
<feature type="domain" description="Bacterial sugar transferase" evidence="7">
    <location>
        <begin position="1"/>
        <end position="163"/>
    </location>
</feature>
<sequence length="171" mass="19657">SPLMIVLAIGVKVSSPGPVFYRQERVGRNGKPFEMLKFRSMPIDTEKNGVQWGGSKDKANTAFGAFIRKVSLDELPQFFNVLIGDMSIVGPRPERTIFVEKFKDEIPDYMKKHMVKAGITGWAQINGWRGDTDLAKRIECDLYYIENWSLWFDLKIIFLTLFKGFVHKNAY</sequence>
<dbReference type="Proteomes" id="UP000886339">
    <property type="component" value="Unassembled WGS sequence"/>
</dbReference>
<evidence type="ECO:0000256" key="6">
    <source>
        <dbReference type="ARBA" id="ARBA00023136"/>
    </source>
</evidence>
<evidence type="ECO:0000256" key="5">
    <source>
        <dbReference type="ARBA" id="ARBA00022989"/>
    </source>
</evidence>
<evidence type="ECO:0000256" key="3">
    <source>
        <dbReference type="ARBA" id="ARBA00022679"/>
    </source>
</evidence>
<dbReference type="GO" id="GO:0016020">
    <property type="term" value="C:membrane"/>
    <property type="evidence" value="ECO:0007669"/>
    <property type="project" value="UniProtKB-SubCell"/>
</dbReference>
<name>A0A831RRU7_9GAMM</name>
<comment type="similarity">
    <text evidence="2">Belongs to the bacterial sugar transferase family.</text>
</comment>
<evidence type="ECO:0000256" key="1">
    <source>
        <dbReference type="ARBA" id="ARBA00004141"/>
    </source>
</evidence>